<evidence type="ECO:0000313" key="3">
    <source>
        <dbReference type="EMBL" id="CDJ39138.1"/>
    </source>
</evidence>
<evidence type="ECO:0000256" key="1">
    <source>
        <dbReference type="SAM" id="MobiDB-lite"/>
    </source>
</evidence>
<dbReference type="Proteomes" id="UP000030747">
    <property type="component" value="Unassembled WGS sequence"/>
</dbReference>
<dbReference type="EMBL" id="HG674171">
    <property type="protein sequence ID" value="CDJ39138.1"/>
    <property type="molecule type" value="Genomic_DNA"/>
</dbReference>
<evidence type="ECO:0000313" key="4">
    <source>
        <dbReference type="Proteomes" id="UP000030747"/>
    </source>
</evidence>
<accession>U6KQE6</accession>
<evidence type="ECO:0008006" key="5">
    <source>
        <dbReference type="Google" id="ProtNLM"/>
    </source>
</evidence>
<sequence length="97" mass="9946">MAKEGPGEKGCCCCSCCCLLLLYGECGGSRSCGAQNAAERSKSYPKAASIKRAGSCCCCCCCCCCCWPWMVGASECSSNSSSSKGCACSPCSRVHAM</sequence>
<protein>
    <recommendedName>
        <fullName evidence="5">Cysteine-rich transmembrane CYSTM domain-containing protein</fullName>
    </recommendedName>
</protein>
<reference evidence="3" key="1">
    <citation type="submission" date="2013-10" db="EMBL/GenBank/DDBJ databases">
        <title>Genomic analysis of the causative agents of coccidiosis in chickens.</title>
        <authorList>
            <person name="Reid A.J."/>
            <person name="Blake D."/>
            <person name="Billington K."/>
            <person name="Browne H."/>
            <person name="Dunn M."/>
            <person name="Hung S."/>
            <person name="Kawahara F."/>
            <person name="Miranda-Saavedra D."/>
            <person name="Mourier T."/>
            <person name="Nagra H."/>
            <person name="Otto T.D."/>
            <person name="Rawlings N."/>
            <person name="Sanchez A."/>
            <person name="Sanders M."/>
            <person name="Subramaniam C."/>
            <person name="Tay Y."/>
            <person name="Dear P."/>
            <person name="Doerig C."/>
            <person name="Gruber A."/>
            <person name="Parkinson J."/>
            <person name="Shirley M."/>
            <person name="Wan K.L."/>
            <person name="Berriman M."/>
            <person name="Tomley F."/>
            <person name="Pain A."/>
        </authorList>
    </citation>
    <scope>NUCLEOTIDE SEQUENCE [LARGE SCALE GENOMIC DNA]</scope>
    <source>
        <strain evidence="3">Houghton</strain>
    </source>
</reference>
<gene>
    <name evidence="3" type="ORF">ETH_00038230</name>
</gene>
<dbReference type="AlphaFoldDB" id="U6KQE6"/>
<dbReference type="RefSeq" id="XP_013229893.1">
    <property type="nucleotide sequence ID" value="XM_013374439.1"/>
</dbReference>
<organism evidence="3 4">
    <name type="scientific">Eimeria tenella</name>
    <name type="common">Coccidian parasite</name>
    <dbReference type="NCBI Taxonomy" id="5802"/>
    <lineage>
        <taxon>Eukaryota</taxon>
        <taxon>Sar</taxon>
        <taxon>Alveolata</taxon>
        <taxon>Apicomplexa</taxon>
        <taxon>Conoidasida</taxon>
        <taxon>Coccidia</taxon>
        <taxon>Eucoccidiorida</taxon>
        <taxon>Eimeriorina</taxon>
        <taxon>Eimeriidae</taxon>
        <taxon>Eimeria</taxon>
    </lineage>
</organism>
<evidence type="ECO:0000256" key="2">
    <source>
        <dbReference type="SAM" id="SignalP"/>
    </source>
</evidence>
<keyword evidence="4" id="KW-1185">Reference proteome</keyword>
<feature type="chain" id="PRO_5004673649" description="Cysteine-rich transmembrane CYSTM domain-containing protein" evidence="2">
    <location>
        <begin position="29"/>
        <end position="97"/>
    </location>
</feature>
<dbReference type="GeneID" id="25256687"/>
<reference evidence="3" key="2">
    <citation type="submission" date="2013-10" db="EMBL/GenBank/DDBJ databases">
        <authorList>
            <person name="Aslett M."/>
        </authorList>
    </citation>
    <scope>NUCLEOTIDE SEQUENCE [LARGE SCALE GENOMIC DNA]</scope>
    <source>
        <strain evidence="3">Houghton</strain>
    </source>
</reference>
<name>U6KQE6_EIMTE</name>
<keyword evidence="2" id="KW-0732">Signal</keyword>
<proteinExistence type="predicted"/>
<feature type="region of interest" description="Disordered" evidence="1">
    <location>
        <begin position="76"/>
        <end position="97"/>
    </location>
</feature>
<feature type="signal peptide" evidence="2">
    <location>
        <begin position="1"/>
        <end position="28"/>
    </location>
</feature>